<dbReference type="EMBL" id="CAVMJV010000055">
    <property type="protein sequence ID" value="CAK5084943.1"/>
    <property type="molecule type" value="Genomic_DNA"/>
</dbReference>
<accession>A0ACB1A1H1</accession>
<reference evidence="1" key="1">
    <citation type="submission" date="2023-11" db="EMBL/GenBank/DDBJ databases">
        <authorList>
            <person name="Poullet M."/>
        </authorList>
    </citation>
    <scope>NUCLEOTIDE SEQUENCE</scope>
    <source>
        <strain evidence="1">E1834</strain>
    </source>
</reference>
<proteinExistence type="predicted"/>
<organism evidence="1 2">
    <name type="scientific">Meloidogyne enterolobii</name>
    <name type="common">Root-knot nematode worm</name>
    <name type="synonym">Meloidogyne mayaguensis</name>
    <dbReference type="NCBI Taxonomy" id="390850"/>
    <lineage>
        <taxon>Eukaryota</taxon>
        <taxon>Metazoa</taxon>
        <taxon>Ecdysozoa</taxon>
        <taxon>Nematoda</taxon>
        <taxon>Chromadorea</taxon>
        <taxon>Rhabditida</taxon>
        <taxon>Tylenchina</taxon>
        <taxon>Tylenchomorpha</taxon>
        <taxon>Tylenchoidea</taxon>
        <taxon>Meloidogynidae</taxon>
        <taxon>Meloidogyninae</taxon>
        <taxon>Meloidogyne</taxon>
    </lineage>
</organism>
<dbReference type="Proteomes" id="UP001497535">
    <property type="component" value="Unassembled WGS sequence"/>
</dbReference>
<keyword evidence="2" id="KW-1185">Reference proteome</keyword>
<name>A0ACB1A1H1_MELEN</name>
<protein>
    <submittedName>
        <fullName evidence="1">Uncharacterized protein</fullName>
    </submittedName>
</protein>
<comment type="caution">
    <text evidence="1">The sequence shown here is derived from an EMBL/GenBank/DDBJ whole genome shotgun (WGS) entry which is preliminary data.</text>
</comment>
<gene>
    <name evidence="1" type="ORF">MENTE1834_LOCUS32356</name>
</gene>
<sequence>MLFVYVIKSTDIIDVFLFLEIFFIVGNFWLFKLSSIPKLRSTFSVNFLFFR</sequence>
<evidence type="ECO:0000313" key="2">
    <source>
        <dbReference type="Proteomes" id="UP001497535"/>
    </source>
</evidence>
<evidence type="ECO:0000313" key="1">
    <source>
        <dbReference type="EMBL" id="CAK5084943.1"/>
    </source>
</evidence>